<dbReference type="InterPro" id="IPR039697">
    <property type="entry name" value="Alcohol_dehydrogenase_Fe"/>
</dbReference>
<dbReference type="PANTHER" id="PTHR11496:SF104">
    <property type="entry name" value="3-DEOXY-ALPHA-D-MANNO-OCTULOSONATE 8-OXIDASE"/>
    <property type="match status" value="1"/>
</dbReference>
<dbReference type="RefSeq" id="WP_022382857.1">
    <property type="nucleotide sequence ID" value="NZ_AP019697.1"/>
</dbReference>
<dbReference type="InterPro" id="IPR056798">
    <property type="entry name" value="ADH_Fe_C"/>
</dbReference>
<evidence type="ECO:0000259" key="2">
    <source>
        <dbReference type="Pfam" id="PF00465"/>
    </source>
</evidence>
<dbReference type="KEGG" id="dho:Dia5BBH33_05480"/>
<keyword evidence="1" id="KW-0560">Oxidoreductase</keyword>
<evidence type="ECO:0000259" key="3">
    <source>
        <dbReference type="Pfam" id="PF25137"/>
    </source>
</evidence>
<proteinExistence type="predicted"/>
<reference evidence="5" key="1">
    <citation type="submission" date="2019-05" db="EMBL/GenBank/DDBJ databases">
        <title>Complete genome sequencing of Dialister sp. strain 5BBH33.</title>
        <authorList>
            <person name="Sakamoto M."/>
            <person name="Murakami T."/>
            <person name="Mori H."/>
        </authorList>
    </citation>
    <scope>NUCLEOTIDE SEQUENCE [LARGE SCALE GENOMIC DNA]</scope>
    <source>
        <strain evidence="5">5BBH33</strain>
    </source>
</reference>
<dbReference type="Pfam" id="PF25137">
    <property type="entry name" value="ADH_Fe_C"/>
    <property type="match status" value="1"/>
</dbReference>
<evidence type="ECO:0000313" key="4">
    <source>
        <dbReference type="EMBL" id="BBK24613.1"/>
    </source>
</evidence>
<organism evidence="4 5">
    <name type="scientific">Dialister hominis</name>
    <dbReference type="NCBI Taxonomy" id="2582419"/>
    <lineage>
        <taxon>Bacteria</taxon>
        <taxon>Bacillati</taxon>
        <taxon>Bacillota</taxon>
        <taxon>Negativicutes</taxon>
        <taxon>Veillonellales</taxon>
        <taxon>Veillonellaceae</taxon>
        <taxon>Dialister</taxon>
    </lineage>
</organism>
<dbReference type="GO" id="GO:0046872">
    <property type="term" value="F:metal ion binding"/>
    <property type="evidence" value="ECO:0007669"/>
    <property type="project" value="InterPro"/>
</dbReference>
<dbReference type="GO" id="GO:0004022">
    <property type="term" value="F:alcohol dehydrogenase (NAD+) activity"/>
    <property type="evidence" value="ECO:0007669"/>
    <property type="project" value="UniProtKB-ARBA"/>
</dbReference>
<dbReference type="OrthoDB" id="9804734at2"/>
<protein>
    <submittedName>
        <fullName evidence="4">Alcohol dehydrogenase</fullName>
    </submittedName>
</protein>
<dbReference type="FunFam" id="3.40.50.1970:FF:000003">
    <property type="entry name" value="Alcohol dehydrogenase, iron-containing"/>
    <property type="match status" value="1"/>
</dbReference>
<feature type="domain" description="Fe-containing alcohol dehydrogenase-like C-terminal" evidence="3">
    <location>
        <begin position="196"/>
        <end position="392"/>
    </location>
</feature>
<accession>A0A8E4BRV7</accession>
<dbReference type="AlphaFoldDB" id="A0A8E4BRV7"/>
<keyword evidence="5" id="KW-1185">Reference proteome</keyword>
<dbReference type="EMBL" id="AP019697">
    <property type="protein sequence ID" value="BBK24613.1"/>
    <property type="molecule type" value="Genomic_DNA"/>
</dbReference>
<dbReference type="CDD" id="cd08185">
    <property type="entry name" value="Fe-ADH-like"/>
    <property type="match status" value="1"/>
</dbReference>
<dbReference type="SUPFAM" id="SSF56796">
    <property type="entry name" value="Dehydroquinate synthase-like"/>
    <property type="match status" value="1"/>
</dbReference>
<name>A0A8E4BRV7_9FIRM</name>
<sequence>MERNKLFQVFVPTCWLFGEGQLNHLHEQALPGKKALIIISNGKSTRANGYLDRTEKELHQAGVETSVFDKIQANPIHTTVMEGAKAARDFGADFLVALGGGSVMDATKAIAIMSTNDGTLWDYVASGTGKGKPIANKPLPMVDITTTAGTGSEVDCGGVITNTETHEKTGIVDLGIFPVLSIVDPELMASVPPKFTAYQGFDALFHSTECYISKPANLMSNMVASTAIRNIGKYLPRAVADGSDMEAREHVAFANTMSGYSMMTGSCTSEHSLEHALSAYHESLPHGAGLIMISLAYYRTFIKYHCCDDRFIDMARFLGMENADKPEDFLTALENLQKACGVADLKMSDYGIKEEEFEGFVKNARTVMGALFPADPYVLSDEDCVNIYKESYK</sequence>
<dbReference type="Proteomes" id="UP000320585">
    <property type="component" value="Chromosome"/>
</dbReference>
<dbReference type="InterPro" id="IPR001670">
    <property type="entry name" value="ADH_Fe/GldA"/>
</dbReference>
<evidence type="ECO:0000256" key="1">
    <source>
        <dbReference type="ARBA" id="ARBA00023002"/>
    </source>
</evidence>
<evidence type="ECO:0000313" key="5">
    <source>
        <dbReference type="Proteomes" id="UP000320585"/>
    </source>
</evidence>
<dbReference type="PANTHER" id="PTHR11496">
    <property type="entry name" value="ALCOHOL DEHYDROGENASE"/>
    <property type="match status" value="1"/>
</dbReference>
<dbReference type="Pfam" id="PF00465">
    <property type="entry name" value="Fe-ADH"/>
    <property type="match status" value="1"/>
</dbReference>
<gene>
    <name evidence="4" type="ORF">Dia5BBH33_05480</name>
</gene>
<dbReference type="GeneID" id="92715766"/>
<dbReference type="Gene3D" id="1.20.1090.10">
    <property type="entry name" value="Dehydroquinate synthase-like - alpha domain"/>
    <property type="match status" value="1"/>
</dbReference>
<feature type="domain" description="Alcohol dehydrogenase iron-type/glycerol dehydrogenase GldA" evidence="2">
    <location>
        <begin position="12"/>
        <end position="185"/>
    </location>
</feature>
<dbReference type="Gene3D" id="3.40.50.1970">
    <property type="match status" value="1"/>
</dbReference>